<gene>
    <name evidence="5" type="ORF">ACFQS9_01170</name>
</gene>
<keyword evidence="6" id="KW-1185">Reference proteome</keyword>
<dbReference type="Proteomes" id="UP001596484">
    <property type="component" value="Unassembled WGS sequence"/>
</dbReference>
<comment type="similarity">
    <text evidence="1">Belongs to the FAD-binding monooxygenase family.</text>
</comment>
<evidence type="ECO:0000313" key="5">
    <source>
        <dbReference type="EMBL" id="MFC7446492.1"/>
    </source>
</evidence>
<dbReference type="Pfam" id="PF00743">
    <property type="entry name" value="FMO-like"/>
    <property type="match status" value="1"/>
</dbReference>
<dbReference type="PANTHER" id="PTHR42877">
    <property type="entry name" value="L-ORNITHINE N(5)-MONOOXYGENASE-RELATED"/>
    <property type="match status" value="1"/>
</dbReference>
<evidence type="ECO:0000256" key="3">
    <source>
        <dbReference type="ARBA" id="ARBA00022827"/>
    </source>
</evidence>
<dbReference type="InterPro" id="IPR036188">
    <property type="entry name" value="FAD/NAD-bd_sf"/>
</dbReference>
<dbReference type="PRINTS" id="PR00411">
    <property type="entry name" value="PNDRDTASEI"/>
</dbReference>
<keyword evidence="5" id="KW-0503">Monooxygenase</keyword>
<dbReference type="PANTHER" id="PTHR42877:SF4">
    <property type="entry name" value="FAD_NAD(P)-BINDING DOMAIN-CONTAINING PROTEIN-RELATED"/>
    <property type="match status" value="1"/>
</dbReference>
<sequence>MSPFPSALQSVSAPDRVDPDRLRRCLELADPAVLLAVLVQVTGDDALLDRYTGEISHVPNPPEMAGIAPRRIVAEIVDRLVEAVTAAAPAATTNGTVDPELFARLAPLALGVPVGAEFLPMLLEQGGFRYFQPVVPRTALMPATMSVAIIGAGLAGIAVAIAADRAGIEYEIFERNDEVGGTWHIQNYPGVAVDTPSSYYSLSSELNPDWSSYYPKGGEYQEYLRAVVDKHGIAEHTRFGTEVEALVWDEPSARWEIRWRSADGSRGNSYAAAVVTAAGYLNRPKFPDVPGIGEFAGISVHSSQWDPDLDLSGKRVAVIGAGCTSVQIVDAIVEDVAHLTLFQRQPHWVAPRKRLGDEVPDEQRWLQRHVPFYANWLRLKSFWGSSDSAYPVVVVDPEWASDHLSISPANDLLLQDCLKYIDETFGAGSELAAKVTPDFAPFGKRIIRDPGAYYRALTRPDVDVEVEAIDRIVREGIVTADGRLVEVDAIVYATGYNLDFLSTMDIRGRDGVTLRQEWDGNNPRAYRGGTVPGFPNLFITSAPNANPGHGAGNNFAIEVTAHFLIECLQLLAERGATSLEPTREAYEDYNARIDEAMERTVWRHTPTANTYYRNDSGRVIVASPWRLIDVWSEHRAPIETHFVLRQKSIHGEAGAISTRGRSHC</sequence>
<dbReference type="GO" id="GO:0004497">
    <property type="term" value="F:monooxygenase activity"/>
    <property type="evidence" value="ECO:0007669"/>
    <property type="project" value="UniProtKB-KW"/>
</dbReference>
<protein>
    <submittedName>
        <fullName evidence="5">Flavin-containing monooxygenase</fullName>
        <ecNumber evidence="5">1.14.13.-</ecNumber>
    </submittedName>
</protein>
<dbReference type="RefSeq" id="WP_378400703.1">
    <property type="nucleotide sequence ID" value="NZ_JBHTCS010000001.1"/>
</dbReference>
<organism evidence="5 6">
    <name type="scientific">Rhodococcus daqingensis</name>
    <dbReference type="NCBI Taxonomy" id="2479363"/>
    <lineage>
        <taxon>Bacteria</taxon>
        <taxon>Bacillati</taxon>
        <taxon>Actinomycetota</taxon>
        <taxon>Actinomycetes</taxon>
        <taxon>Mycobacteriales</taxon>
        <taxon>Nocardiaceae</taxon>
        <taxon>Rhodococcus</taxon>
    </lineage>
</organism>
<reference evidence="6" key="1">
    <citation type="journal article" date="2019" name="Int. J. Syst. Evol. Microbiol.">
        <title>The Global Catalogue of Microorganisms (GCM) 10K type strain sequencing project: providing services to taxonomists for standard genome sequencing and annotation.</title>
        <authorList>
            <consortium name="The Broad Institute Genomics Platform"/>
            <consortium name="The Broad Institute Genome Sequencing Center for Infectious Disease"/>
            <person name="Wu L."/>
            <person name="Ma J."/>
        </authorList>
    </citation>
    <scope>NUCLEOTIDE SEQUENCE [LARGE SCALE GENOMIC DNA]</scope>
    <source>
        <strain evidence="6">ICMP 19430</strain>
    </source>
</reference>
<proteinExistence type="inferred from homology"/>
<dbReference type="InterPro" id="IPR020946">
    <property type="entry name" value="Flavin_mOase-like"/>
</dbReference>
<keyword evidence="2" id="KW-0285">Flavoprotein</keyword>
<evidence type="ECO:0000256" key="1">
    <source>
        <dbReference type="ARBA" id="ARBA00010139"/>
    </source>
</evidence>
<keyword evidence="4 5" id="KW-0560">Oxidoreductase</keyword>
<comment type="caution">
    <text evidence="5">The sequence shown here is derived from an EMBL/GenBank/DDBJ whole genome shotgun (WGS) entry which is preliminary data.</text>
</comment>
<evidence type="ECO:0000256" key="4">
    <source>
        <dbReference type="ARBA" id="ARBA00023002"/>
    </source>
</evidence>
<dbReference type="SUPFAM" id="SSF51905">
    <property type="entry name" value="FAD/NAD(P)-binding domain"/>
    <property type="match status" value="2"/>
</dbReference>
<name>A0ABW2RRY8_9NOCA</name>
<dbReference type="PRINTS" id="PR00368">
    <property type="entry name" value="FADPNR"/>
</dbReference>
<dbReference type="EC" id="1.14.13.-" evidence="5"/>
<accession>A0ABW2RRY8</accession>
<evidence type="ECO:0000313" key="6">
    <source>
        <dbReference type="Proteomes" id="UP001596484"/>
    </source>
</evidence>
<keyword evidence="3" id="KW-0274">FAD</keyword>
<dbReference type="InterPro" id="IPR051209">
    <property type="entry name" value="FAD-bind_Monooxygenase_sf"/>
</dbReference>
<evidence type="ECO:0000256" key="2">
    <source>
        <dbReference type="ARBA" id="ARBA00022630"/>
    </source>
</evidence>
<dbReference type="EMBL" id="JBHTCS010000001">
    <property type="protein sequence ID" value="MFC7446492.1"/>
    <property type="molecule type" value="Genomic_DNA"/>
</dbReference>
<dbReference type="Gene3D" id="3.50.50.60">
    <property type="entry name" value="FAD/NAD(P)-binding domain"/>
    <property type="match status" value="2"/>
</dbReference>